<keyword evidence="3" id="KW-0029">Amino-acid transport</keyword>
<keyword evidence="7" id="KW-1185">Reference proteome</keyword>
<evidence type="ECO:0000313" key="7">
    <source>
        <dbReference type="Proteomes" id="UP000441523"/>
    </source>
</evidence>
<evidence type="ECO:0000256" key="2">
    <source>
        <dbReference type="ARBA" id="ARBA00022729"/>
    </source>
</evidence>
<reference evidence="6 7" key="1">
    <citation type="submission" date="2019-09" db="EMBL/GenBank/DDBJ databases">
        <title>YIM 132548 draft genome.</title>
        <authorList>
            <person name="Jiang L."/>
        </authorList>
    </citation>
    <scope>NUCLEOTIDE SEQUENCE [LARGE SCALE GENOMIC DNA]</scope>
    <source>
        <strain evidence="6 7">YIM 132548</strain>
    </source>
</reference>
<comment type="similarity">
    <text evidence="1">Belongs to the leucine-binding protein family.</text>
</comment>
<keyword evidence="3" id="KW-0813">Transport</keyword>
<comment type="caution">
    <text evidence="6">The sequence shown here is derived from an EMBL/GenBank/DDBJ whole genome shotgun (WGS) entry which is preliminary data.</text>
</comment>
<dbReference type="RefSeq" id="WP_150965260.1">
    <property type="nucleotide sequence ID" value="NZ_VZZJ01000018.1"/>
</dbReference>
<name>A0A6N6MQH9_9HYPH</name>
<dbReference type="AlphaFoldDB" id="A0A6N6MQH9"/>
<dbReference type="GO" id="GO:0006865">
    <property type="term" value="P:amino acid transport"/>
    <property type="evidence" value="ECO:0007669"/>
    <property type="project" value="UniProtKB-KW"/>
</dbReference>
<feature type="signal peptide" evidence="4">
    <location>
        <begin position="1"/>
        <end position="21"/>
    </location>
</feature>
<proteinExistence type="inferred from homology"/>
<dbReference type="InterPro" id="IPR051010">
    <property type="entry name" value="BCAA_transport"/>
</dbReference>
<evidence type="ECO:0000256" key="4">
    <source>
        <dbReference type="SAM" id="SignalP"/>
    </source>
</evidence>
<evidence type="ECO:0000256" key="1">
    <source>
        <dbReference type="ARBA" id="ARBA00010062"/>
    </source>
</evidence>
<protein>
    <submittedName>
        <fullName evidence="6">ABC transporter substrate-binding protein</fullName>
    </submittedName>
</protein>
<dbReference type="Pfam" id="PF13458">
    <property type="entry name" value="Peripla_BP_6"/>
    <property type="match status" value="1"/>
</dbReference>
<dbReference type="EMBL" id="VZZJ01000018">
    <property type="protein sequence ID" value="KAB1071665.1"/>
    <property type="molecule type" value="Genomic_DNA"/>
</dbReference>
<dbReference type="InterPro" id="IPR028081">
    <property type="entry name" value="Leu-bd"/>
</dbReference>
<sequence>MARAFYRVAAAFLLGVCSAAAAEKSVKIGVINDQSSIYADMGGPGSLVAAKLAVEDSGLRAKGWTVEILVADHGNKADVASAITRQWFDTQGVDAVADVTNSAAALAVSQIVRNKNKVMLASGPAVSDLTGKACTPNTVHWTHDTWAFANGIGKAVVETGGKTWFFLTADFAFGHALERDTEKMVEASGGTVLGRVRAPNNTSDFSSYLLQAQASGAEVIGLANSGGDTVNSIKQAAEFGITGSKQRLAGLLIYVTDVHAIGLPLAQGLSLVSPFYWDMNDGTRAFSARFAAQRSGAKPSMVQAGVYASVLHYLKAVEGVGDAGDGAKVVAAMKAMPTDDPLFGKGTIRADGRKMHPMHLFVVKKPSESRYPWDYYEYKATTPAEIAFRPLAEGGCPLVAKSQ</sequence>
<dbReference type="PANTHER" id="PTHR30483">
    <property type="entry name" value="LEUCINE-SPECIFIC-BINDING PROTEIN"/>
    <property type="match status" value="1"/>
</dbReference>
<evidence type="ECO:0000259" key="5">
    <source>
        <dbReference type="Pfam" id="PF13458"/>
    </source>
</evidence>
<dbReference type="SUPFAM" id="SSF53822">
    <property type="entry name" value="Periplasmic binding protein-like I"/>
    <property type="match status" value="1"/>
</dbReference>
<dbReference type="Proteomes" id="UP000441523">
    <property type="component" value="Unassembled WGS sequence"/>
</dbReference>
<gene>
    <name evidence="6" type="ORF">F6X51_19100</name>
</gene>
<accession>A0A6N6MQH9</accession>
<dbReference type="PANTHER" id="PTHR30483:SF6">
    <property type="entry name" value="PERIPLASMIC BINDING PROTEIN OF ABC TRANSPORTER FOR NATURAL AMINO ACIDS"/>
    <property type="match status" value="1"/>
</dbReference>
<feature type="domain" description="Leucine-binding protein" evidence="5">
    <location>
        <begin position="25"/>
        <end position="364"/>
    </location>
</feature>
<dbReference type="Gene3D" id="3.40.50.2300">
    <property type="match status" value="2"/>
</dbReference>
<dbReference type="CDD" id="cd06327">
    <property type="entry name" value="PBP1_SBP-like"/>
    <property type="match status" value="1"/>
</dbReference>
<feature type="chain" id="PRO_5026877454" evidence="4">
    <location>
        <begin position="22"/>
        <end position="403"/>
    </location>
</feature>
<organism evidence="6 7">
    <name type="scientific">Methylobacterium planeticum</name>
    <dbReference type="NCBI Taxonomy" id="2615211"/>
    <lineage>
        <taxon>Bacteria</taxon>
        <taxon>Pseudomonadati</taxon>
        <taxon>Pseudomonadota</taxon>
        <taxon>Alphaproteobacteria</taxon>
        <taxon>Hyphomicrobiales</taxon>
        <taxon>Methylobacteriaceae</taxon>
        <taxon>Methylobacterium</taxon>
    </lineage>
</organism>
<dbReference type="InterPro" id="IPR028082">
    <property type="entry name" value="Peripla_BP_I"/>
</dbReference>
<evidence type="ECO:0000313" key="6">
    <source>
        <dbReference type="EMBL" id="KAB1071665.1"/>
    </source>
</evidence>
<keyword evidence="2 4" id="KW-0732">Signal</keyword>
<evidence type="ECO:0000256" key="3">
    <source>
        <dbReference type="ARBA" id="ARBA00022970"/>
    </source>
</evidence>